<name>A0A150WQI6_BDEBC</name>
<dbReference type="InterPro" id="IPR004360">
    <property type="entry name" value="Glyas_Fos-R_dOase_dom"/>
</dbReference>
<dbReference type="InterPro" id="IPR037523">
    <property type="entry name" value="VOC_core"/>
</dbReference>
<dbReference type="PANTHER" id="PTHR35006">
    <property type="entry name" value="GLYOXALASE FAMILY PROTEIN (AFU_ORTHOLOGUE AFUA_5G14830)"/>
    <property type="match status" value="1"/>
</dbReference>
<dbReference type="PROSITE" id="PS51819">
    <property type="entry name" value="VOC"/>
    <property type="match status" value="1"/>
</dbReference>
<dbReference type="EMBL" id="LUKE01000001">
    <property type="protein sequence ID" value="KYG66465.1"/>
    <property type="molecule type" value="Genomic_DNA"/>
</dbReference>
<dbReference type="CDD" id="cd07262">
    <property type="entry name" value="VOC_like"/>
    <property type="match status" value="1"/>
</dbReference>
<accession>A0A150WQI6</accession>
<reference evidence="2 3" key="1">
    <citation type="submission" date="2016-03" db="EMBL/GenBank/DDBJ databases">
        <authorList>
            <person name="Ploux O."/>
        </authorList>
    </citation>
    <scope>NUCLEOTIDE SEQUENCE [LARGE SCALE GENOMIC DNA]</scope>
    <source>
        <strain evidence="2 3">R0</strain>
    </source>
</reference>
<organism evidence="2 3">
    <name type="scientific">Bdellovibrio bacteriovorus</name>
    <dbReference type="NCBI Taxonomy" id="959"/>
    <lineage>
        <taxon>Bacteria</taxon>
        <taxon>Pseudomonadati</taxon>
        <taxon>Bdellovibrionota</taxon>
        <taxon>Bdellovibrionia</taxon>
        <taxon>Bdellovibrionales</taxon>
        <taxon>Pseudobdellovibrionaceae</taxon>
        <taxon>Bdellovibrio</taxon>
    </lineage>
</organism>
<evidence type="ECO:0000259" key="1">
    <source>
        <dbReference type="PROSITE" id="PS51819"/>
    </source>
</evidence>
<dbReference type="SUPFAM" id="SSF54593">
    <property type="entry name" value="Glyoxalase/Bleomycin resistance protein/Dihydroxybiphenyl dioxygenase"/>
    <property type="match status" value="1"/>
</dbReference>
<gene>
    <name evidence="2" type="ORF">AZI86_05310</name>
</gene>
<comment type="caution">
    <text evidence="2">The sequence shown here is derived from an EMBL/GenBank/DDBJ whole genome shotgun (WGS) entry which is preliminary data.</text>
</comment>
<sequence>MIDHLMLMVKDKKTSQSFYEKLLTALGHSLIHEGGPYAGFGRAGHVPFWLKQAEGGNISTRVHVALSAASRSQVRKFYETALSLGAKSNGEPGLRPEHGDSYYAAFIYDLDGHNIEAVCYAKEET</sequence>
<dbReference type="Proteomes" id="UP000075320">
    <property type="component" value="Unassembled WGS sequence"/>
</dbReference>
<dbReference type="AlphaFoldDB" id="A0A150WQI6"/>
<keyword evidence="3" id="KW-1185">Reference proteome</keyword>
<dbReference type="OrthoDB" id="9800438at2"/>
<evidence type="ECO:0000313" key="2">
    <source>
        <dbReference type="EMBL" id="KYG66465.1"/>
    </source>
</evidence>
<dbReference type="RefSeq" id="WP_061834029.1">
    <property type="nucleotide sequence ID" value="NZ_LUKE01000001.1"/>
</dbReference>
<feature type="domain" description="VOC" evidence="1">
    <location>
        <begin position="1"/>
        <end position="120"/>
    </location>
</feature>
<dbReference type="InterPro" id="IPR029068">
    <property type="entry name" value="Glyas_Bleomycin-R_OHBP_Dase"/>
</dbReference>
<protein>
    <recommendedName>
        <fullName evidence="1">VOC domain-containing protein</fullName>
    </recommendedName>
</protein>
<dbReference type="PANTHER" id="PTHR35006:SF2">
    <property type="entry name" value="GLYOXALASE FAMILY PROTEIN (AFU_ORTHOLOGUE AFUA_5G14830)"/>
    <property type="match status" value="1"/>
</dbReference>
<proteinExistence type="predicted"/>
<dbReference type="Pfam" id="PF00903">
    <property type="entry name" value="Glyoxalase"/>
    <property type="match status" value="1"/>
</dbReference>
<evidence type="ECO:0000313" key="3">
    <source>
        <dbReference type="Proteomes" id="UP000075320"/>
    </source>
</evidence>
<dbReference type="Gene3D" id="3.10.180.10">
    <property type="entry name" value="2,3-Dihydroxybiphenyl 1,2-Dioxygenase, domain 1"/>
    <property type="match status" value="1"/>
</dbReference>